<sequence>MRDDTRTQAKAFRRALELAAGEPVLSAWHGHIGAFPAGCCELASQTLVKYLRDHDPNLFPYVIALQWIENGDIHGHVFVALDGDYIDLTLDQFDGYDDWIVAEPIESGGTLGAFLQKVRRLEGTITTREVTLDVIQGDGHQLYGWLKKTADDLLAAAGQNVKPEPLPVLVSREIHPDYRDWSPAGPSAKAAHVPEMKKRPKMTHEGTITECYKPRHVRLRETSTQWVSECGLRFRKSTGAEVGSGVWSANRLDLKSIRELQPGE</sequence>
<dbReference type="KEGG" id="smac:SMDB11_4568"/>
<dbReference type="EMBL" id="HG326223">
    <property type="protein sequence ID" value="CDG15128.1"/>
    <property type="molecule type" value="Genomic_DNA"/>
</dbReference>
<reference evidence="2 3" key="1">
    <citation type="submission" date="2013-06" db="EMBL/GenBank/DDBJ databases">
        <authorList>
            <person name="Aslett M."/>
        </authorList>
    </citation>
    <scope>NUCLEOTIDE SEQUENCE [LARGE SCALE GENOMIC DNA]</scope>
    <source>
        <strain evidence="2 3">Db11</strain>
    </source>
</reference>
<proteinExistence type="predicted"/>
<reference evidence="3" key="2">
    <citation type="submission" date="2013-11" db="EMBL/GenBank/DDBJ databases">
        <title>Genome sequences of clinical and environmental isolates of Serratia marcescens.</title>
        <authorList>
            <person name="Iguchi A."/>
            <person name="Komatsu H."/>
            <person name="Nagaya Y."/>
            <person name="Ogura Y."/>
            <person name="Katsura K."/>
            <person name="Kurokawa K."/>
            <person name="Ooka T."/>
            <person name="Hattori M."/>
            <person name="Gotoh N."/>
            <person name="Thomson N."/>
            <person name="Hayashi T."/>
        </authorList>
    </citation>
    <scope>NUCLEOTIDE SEQUENCE [LARGE SCALE GENOMIC DNA]</scope>
    <source>
        <strain evidence="3">Db11</strain>
    </source>
</reference>
<dbReference type="Proteomes" id="UP000018979">
    <property type="component" value="Chromosome I"/>
</dbReference>
<gene>
    <name evidence="2" type="ORF">SMDB11_4568</name>
</gene>
<evidence type="ECO:0000313" key="2">
    <source>
        <dbReference type="EMBL" id="CDG15128.1"/>
    </source>
</evidence>
<feature type="region of interest" description="Disordered" evidence="1">
    <location>
        <begin position="180"/>
        <end position="202"/>
    </location>
</feature>
<dbReference type="RefSeq" id="WP_049833039.1">
    <property type="nucleotide sequence ID" value="NZ_HG326223.1"/>
</dbReference>
<evidence type="ECO:0000313" key="3">
    <source>
        <dbReference type="Proteomes" id="UP000018979"/>
    </source>
</evidence>
<name>A0ABC9IR47_SERMA</name>
<evidence type="ECO:0000256" key="1">
    <source>
        <dbReference type="SAM" id="MobiDB-lite"/>
    </source>
</evidence>
<protein>
    <submittedName>
        <fullName evidence="2">Plasmid-related protein</fullName>
    </submittedName>
</protein>
<accession>A0ABC9IR47</accession>
<reference evidence="2 3" key="3">
    <citation type="journal article" date="2014" name="Genome Biol. Evol.">
        <title>Genome evolution and plasticity of Serratia marcescens, an important multidrug-resistant nosocomial pathogen.</title>
        <authorList>
            <person name="Iguchi A."/>
            <person name="Nagaya Y."/>
            <person name="Pradel E."/>
            <person name="Ooka T."/>
            <person name="Ogura Y."/>
            <person name="Katsura K."/>
            <person name="Kurokawa K."/>
            <person name="Oshima K."/>
            <person name="Hattori M."/>
            <person name="Parkhill J."/>
            <person name="Sebaihia M."/>
            <person name="Coulthurst S.J."/>
            <person name="Gotoh N."/>
            <person name="Thomson N.R."/>
            <person name="Ewbank J.J."/>
            <person name="Hayashi T."/>
        </authorList>
    </citation>
    <scope>NUCLEOTIDE SEQUENCE [LARGE SCALE GENOMIC DNA]</scope>
    <source>
        <strain evidence="2 3">Db11</strain>
    </source>
</reference>
<dbReference type="AlphaFoldDB" id="A0ABC9IR47"/>
<organism evidence="2 3">
    <name type="scientific">Serratia marcescens subsp. marcescens Db11</name>
    <dbReference type="NCBI Taxonomy" id="273526"/>
    <lineage>
        <taxon>Bacteria</taxon>
        <taxon>Pseudomonadati</taxon>
        <taxon>Pseudomonadota</taxon>
        <taxon>Gammaproteobacteria</taxon>
        <taxon>Enterobacterales</taxon>
        <taxon>Yersiniaceae</taxon>
        <taxon>Serratia</taxon>
    </lineage>
</organism>